<comment type="caution">
    <text evidence="3">The sequence shown here is derived from an EMBL/GenBank/DDBJ whole genome shotgun (WGS) entry which is preliminary data.</text>
</comment>
<keyword evidence="2" id="KW-0472">Membrane</keyword>
<organism evidence="3 4">
    <name type="scientific">Stackebrandtia endophytica</name>
    <dbReference type="NCBI Taxonomy" id="1496996"/>
    <lineage>
        <taxon>Bacteria</taxon>
        <taxon>Bacillati</taxon>
        <taxon>Actinomycetota</taxon>
        <taxon>Actinomycetes</taxon>
        <taxon>Glycomycetales</taxon>
        <taxon>Glycomycetaceae</taxon>
        <taxon>Stackebrandtia</taxon>
    </lineage>
</organism>
<accession>A0A543AR13</accession>
<dbReference type="InParanoid" id="A0A543AR13"/>
<keyword evidence="2" id="KW-0812">Transmembrane</keyword>
<dbReference type="RefSeq" id="WP_142034545.1">
    <property type="nucleotide sequence ID" value="NZ_JBHTGS010000002.1"/>
</dbReference>
<keyword evidence="2" id="KW-1133">Transmembrane helix</keyword>
<name>A0A543AR13_9ACTN</name>
<dbReference type="EMBL" id="VFOW01000001">
    <property type="protein sequence ID" value="TQL75012.1"/>
    <property type="molecule type" value="Genomic_DNA"/>
</dbReference>
<dbReference type="AlphaFoldDB" id="A0A543AR13"/>
<dbReference type="Proteomes" id="UP000317043">
    <property type="component" value="Unassembled WGS sequence"/>
</dbReference>
<sequence>MIWPWIAGGAALLGLILIVGSVLRVAKLMPRLRHAQLKLEARRGSVERLRSRVEDLQSQLTELQRKLPAKPE</sequence>
<gene>
    <name evidence="3" type="ORF">FB566_0504</name>
</gene>
<keyword evidence="4" id="KW-1185">Reference proteome</keyword>
<protein>
    <submittedName>
        <fullName evidence="3">Uncharacterized protein</fullName>
    </submittedName>
</protein>
<evidence type="ECO:0000256" key="1">
    <source>
        <dbReference type="SAM" id="Coils"/>
    </source>
</evidence>
<evidence type="ECO:0000256" key="2">
    <source>
        <dbReference type="SAM" id="Phobius"/>
    </source>
</evidence>
<reference evidence="3 4" key="1">
    <citation type="submission" date="2019-06" db="EMBL/GenBank/DDBJ databases">
        <title>Sequencing the genomes of 1000 actinobacteria strains.</title>
        <authorList>
            <person name="Klenk H.-P."/>
        </authorList>
    </citation>
    <scope>NUCLEOTIDE SEQUENCE [LARGE SCALE GENOMIC DNA]</scope>
    <source>
        <strain evidence="3 4">DSM 45928</strain>
    </source>
</reference>
<feature type="transmembrane region" description="Helical" evidence="2">
    <location>
        <begin position="6"/>
        <end position="26"/>
    </location>
</feature>
<keyword evidence="1" id="KW-0175">Coiled coil</keyword>
<proteinExistence type="predicted"/>
<evidence type="ECO:0000313" key="4">
    <source>
        <dbReference type="Proteomes" id="UP000317043"/>
    </source>
</evidence>
<feature type="coiled-coil region" evidence="1">
    <location>
        <begin position="39"/>
        <end position="66"/>
    </location>
</feature>
<evidence type="ECO:0000313" key="3">
    <source>
        <dbReference type="EMBL" id="TQL75012.1"/>
    </source>
</evidence>